<evidence type="ECO:0000313" key="2">
    <source>
        <dbReference type="Proteomes" id="UP000310189"/>
    </source>
</evidence>
<proteinExistence type="predicted"/>
<protein>
    <submittedName>
        <fullName evidence="1">Uncharacterized protein</fullName>
    </submittedName>
</protein>
<name>A0A4T0FPL5_9BASI</name>
<organism evidence="1 2">
    <name type="scientific">Wallemia hederae</name>
    <dbReference type="NCBI Taxonomy" id="1540922"/>
    <lineage>
        <taxon>Eukaryota</taxon>
        <taxon>Fungi</taxon>
        <taxon>Dikarya</taxon>
        <taxon>Basidiomycota</taxon>
        <taxon>Wallemiomycotina</taxon>
        <taxon>Wallemiomycetes</taxon>
        <taxon>Wallemiales</taxon>
        <taxon>Wallemiaceae</taxon>
        <taxon>Wallemia</taxon>
    </lineage>
</organism>
<comment type="caution">
    <text evidence="1">The sequence shown here is derived from an EMBL/GenBank/DDBJ whole genome shotgun (WGS) entry which is preliminary data.</text>
</comment>
<evidence type="ECO:0000313" key="1">
    <source>
        <dbReference type="EMBL" id="TIA90160.1"/>
    </source>
</evidence>
<accession>A0A4T0FPL5</accession>
<sequence length="201" mass="22731">MPEIKQTVLKEITISDAAPFNPTQAKCVELGITTVYVPINAFSWCLRFTQNSTEIASVTVGLVDEDRARVIEWRDQLIWRSLHIQSDEYRIVQHAPIEIRREKGPSISLTGNVFRSSDVPSRVAAEVVDGNERSFLKKAQAPKIRIYDEDITGVECFIMYTAARFHQSKVWDPLIDPIAKQHKLSHIRKGAPNDFVPAIGC</sequence>
<dbReference type="Proteomes" id="UP000310189">
    <property type="component" value="Unassembled WGS sequence"/>
</dbReference>
<keyword evidence="2" id="KW-1185">Reference proteome</keyword>
<dbReference type="AlphaFoldDB" id="A0A4T0FPL5"/>
<reference evidence="1 2" key="1">
    <citation type="submission" date="2019-03" db="EMBL/GenBank/DDBJ databases">
        <title>Sequencing 23 genomes of Wallemia ichthyophaga.</title>
        <authorList>
            <person name="Gostincar C."/>
        </authorList>
    </citation>
    <scope>NUCLEOTIDE SEQUENCE [LARGE SCALE GENOMIC DNA]</scope>
    <source>
        <strain evidence="1 2">EXF-5753</strain>
    </source>
</reference>
<dbReference type="OrthoDB" id="10329446at2759"/>
<dbReference type="EMBL" id="SPNW01000021">
    <property type="protein sequence ID" value="TIA90160.1"/>
    <property type="molecule type" value="Genomic_DNA"/>
</dbReference>
<gene>
    <name evidence="1" type="ORF">E3P99_01715</name>
</gene>